<dbReference type="EMBL" id="NOXS01000034">
    <property type="protein sequence ID" value="OYQ17369.1"/>
    <property type="molecule type" value="Genomic_DNA"/>
</dbReference>
<dbReference type="Proteomes" id="UP000216361">
    <property type="component" value="Unassembled WGS sequence"/>
</dbReference>
<dbReference type="InterPro" id="IPR009241">
    <property type="entry name" value="HigB-like"/>
</dbReference>
<gene>
    <name evidence="1" type="ORF">CHR90_15515</name>
</gene>
<dbReference type="OrthoDB" id="3233388at2"/>
<organism evidence="1 2">
    <name type="scientific">Elstera cyanobacteriorum</name>
    <dbReference type="NCBI Taxonomy" id="2022747"/>
    <lineage>
        <taxon>Bacteria</taxon>
        <taxon>Pseudomonadati</taxon>
        <taxon>Pseudomonadota</taxon>
        <taxon>Alphaproteobacteria</taxon>
        <taxon>Rhodospirillales</taxon>
        <taxon>Rhodospirillaceae</taxon>
        <taxon>Elstera</taxon>
    </lineage>
</organism>
<name>A0A255XK64_9PROT</name>
<dbReference type="AlphaFoldDB" id="A0A255XK64"/>
<reference evidence="1 2" key="1">
    <citation type="submission" date="2017-07" db="EMBL/GenBank/DDBJ databases">
        <title>Elstera cyanobacteriorum sp. nov., a novel bacterium isolated from cyanobacterial aggregates in a eutrophic lake.</title>
        <authorList>
            <person name="Cai H."/>
        </authorList>
    </citation>
    <scope>NUCLEOTIDE SEQUENCE [LARGE SCALE GENOMIC DNA]</scope>
    <source>
        <strain evidence="1 2">TH019</strain>
    </source>
</reference>
<keyword evidence="2" id="KW-1185">Reference proteome</keyword>
<evidence type="ECO:0000313" key="1">
    <source>
        <dbReference type="EMBL" id="OYQ17369.1"/>
    </source>
</evidence>
<proteinExistence type="predicted"/>
<dbReference type="RefSeq" id="WP_094410027.1">
    <property type="nucleotide sequence ID" value="NZ_BMJZ01000005.1"/>
</dbReference>
<evidence type="ECO:0000313" key="2">
    <source>
        <dbReference type="Proteomes" id="UP000216361"/>
    </source>
</evidence>
<dbReference type="Pfam" id="PF05973">
    <property type="entry name" value="Gp49"/>
    <property type="match status" value="1"/>
</dbReference>
<accession>A0A255XK64</accession>
<sequence length="110" mass="12233">MAFVIRYYSVDVQSGIASLPASLIARYIALTERMIDYGPNLGAPHTKALGDGLFELRLKSADGIARVFFALQAGQIIVMLHSLVKKNQKTPPRDLRLAVSRLQEIRRAPR</sequence>
<evidence type="ECO:0008006" key="3">
    <source>
        <dbReference type="Google" id="ProtNLM"/>
    </source>
</evidence>
<protein>
    <recommendedName>
        <fullName evidence="3">Addiction module toxin RelE</fullName>
    </recommendedName>
</protein>
<comment type="caution">
    <text evidence="1">The sequence shown here is derived from an EMBL/GenBank/DDBJ whole genome shotgun (WGS) entry which is preliminary data.</text>
</comment>